<organism evidence="1 2">
    <name type="scientific">Vitis vinifera</name>
    <name type="common">Grape</name>
    <dbReference type="NCBI Taxonomy" id="29760"/>
    <lineage>
        <taxon>Eukaryota</taxon>
        <taxon>Viridiplantae</taxon>
        <taxon>Streptophyta</taxon>
        <taxon>Embryophyta</taxon>
        <taxon>Tracheophyta</taxon>
        <taxon>Spermatophyta</taxon>
        <taxon>Magnoliopsida</taxon>
        <taxon>eudicotyledons</taxon>
        <taxon>Gunneridae</taxon>
        <taxon>Pentapetalae</taxon>
        <taxon>rosids</taxon>
        <taxon>Vitales</taxon>
        <taxon>Vitaceae</taxon>
        <taxon>Viteae</taxon>
        <taxon>Vitis</taxon>
    </lineage>
</organism>
<comment type="caution">
    <text evidence="1">The sequence shown here is derived from an EMBL/GenBank/DDBJ whole genome shotgun (WGS) entry which is preliminary data.</text>
</comment>
<accession>A0A438C835</accession>
<evidence type="ECO:0000313" key="2">
    <source>
        <dbReference type="Proteomes" id="UP000288805"/>
    </source>
</evidence>
<proteinExistence type="predicted"/>
<name>A0A438C835_VITVI</name>
<dbReference type="AlphaFoldDB" id="A0A438C835"/>
<dbReference type="EMBL" id="QGNW01002486">
    <property type="protein sequence ID" value="RVW19401.1"/>
    <property type="molecule type" value="Genomic_DNA"/>
</dbReference>
<dbReference type="Proteomes" id="UP000288805">
    <property type="component" value="Unassembled WGS sequence"/>
</dbReference>
<reference evidence="1 2" key="1">
    <citation type="journal article" date="2018" name="PLoS Genet.">
        <title>Population sequencing reveals clonal diversity and ancestral inbreeding in the grapevine cultivar Chardonnay.</title>
        <authorList>
            <person name="Roach M.J."/>
            <person name="Johnson D.L."/>
            <person name="Bohlmann J."/>
            <person name="van Vuuren H.J."/>
            <person name="Jones S.J."/>
            <person name="Pretorius I.S."/>
            <person name="Schmidt S.A."/>
            <person name="Borneman A.R."/>
        </authorList>
    </citation>
    <scope>NUCLEOTIDE SEQUENCE [LARGE SCALE GENOMIC DNA]</scope>
    <source>
        <strain evidence="2">cv. Chardonnay</strain>
        <tissue evidence="1">Leaf</tissue>
    </source>
</reference>
<gene>
    <name evidence="1" type="primary">RE1_3091</name>
    <name evidence="1" type="ORF">CK203_117084</name>
</gene>
<evidence type="ECO:0000313" key="1">
    <source>
        <dbReference type="EMBL" id="RVW19401.1"/>
    </source>
</evidence>
<sequence length="95" mass="10966">MDSAKKALTPMPTIESFLHNDRAWHSNLTSNNMGTMYMCANPFFYSRMKHIAINFYFVWDKVASRELHISHALSQDQLVDLHNVTLPTVPSRVNI</sequence>
<protein>
    <submittedName>
        <fullName evidence="1">Retrovirus-related Pol polyprotein from transposon RE1</fullName>
    </submittedName>
</protein>